<keyword evidence="1" id="KW-0479">Metal-binding</keyword>
<name>A0A8D8CDV5_CULPI</name>
<dbReference type="AlphaFoldDB" id="A0A8D8CDV5"/>
<evidence type="ECO:0000259" key="5">
    <source>
        <dbReference type="Pfam" id="PF04500"/>
    </source>
</evidence>
<sequence length="638" mass="72862">MASSCDQPYSGAPAVESCPRKRRHSSCSEPAAAKPDSSGFDENNNVEAADTEPIIYSRKGIIPVELGSRFESMRAGENFGLRHAQLDPKLQIIYQGQRFQFYSFWPNETSWWRCVHHRLQGCRAMVEIDAEMARVTMQKEQHRHHPVAEKLLECPQGKGVTVFDGDEKTFWLTHGAGNGVSTQFSRNLIIEGQKFYLFRIHQSYISTWHCNKTGSCRAHLSVQGVFRKIKQFDEHTHGPISEGKMAALLANCNVELDLVSIRNRKDQPPEVKPVVAPITYDGQEFRLQSIEPDGTRLWHCMWHELRHCPVTVRMSSNGKKVVPISPKARHNHPDDIIGAYLQEDGRHSVFDKQERKKLPFWLFTVESIKHEMKRRGMIYQGYKYLLATIGDCGDSEWKCVKCETTLQITGLFWIASQQGNHSHGPLTIEQIYAITRKDDNINDFLPSSGVPLSKQALLATLSSLNPNRTFQLHHQADAMKILQDGFEYYYVCSKPSYSLWRCIYSSIRCCNATLRLFNITQQTTHTSHNHSDELWHLYFTALGQHTIQGLPFHFLIQPTFLRPLPHLIYEGHLFNLDFITEQGSASLWFCADPGCRVALTVTGQFETVSVEGLPHGEPPMARNVQADWVRRFGSSRSF</sequence>
<dbReference type="EMBL" id="HBUE01119260">
    <property type="protein sequence ID" value="CAG6491641.1"/>
    <property type="molecule type" value="Transcribed_RNA"/>
</dbReference>
<evidence type="ECO:0000256" key="1">
    <source>
        <dbReference type="ARBA" id="ARBA00022723"/>
    </source>
</evidence>
<protein>
    <submittedName>
        <fullName evidence="6">(northern house mosquito) hypothetical protein</fullName>
    </submittedName>
</protein>
<organism evidence="6">
    <name type="scientific">Culex pipiens</name>
    <name type="common">House mosquito</name>
    <dbReference type="NCBI Taxonomy" id="7175"/>
    <lineage>
        <taxon>Eukaryota</taxon>
        <taxon>Metazoa</taxon>
        <taxon>Ecdysozoa</taxon>
        <taxon>Arthropoda</taxon>
        <taxon>Hexapoda</taxon>
        <taxon>Insecta</taxon>
        <taxon>Pterygota</taxon>
        <taxon>Neoptera</taxon>
        <taxon>Endopterygota</taxon>
        <taxon>Diptera</taxon>
        <taxon>Nematocera</taxon>
        <taxon>Culicoidea</taxon>
        <taxon>Culicidae</taxon>
        <taxon>Culicinae</taxon>
        <taxon>Culicini</taxon>
        <taxon>Culex</taxon>
        <taxon>Culex</taxon>
    </lineage>
</organism>
<dbReference type="InterPro" id="IPR007588">
    <property type="entry name" value="Znf_FLYWCH"/>
</dbReference>
<dbReference type="Gene3D" id="2.20.25.240">
    <property type="match status" value="1"/>
</dbReference>
<evidence type="ECO:0000256" key="4">
    <source>
        <dbReference type="SAM" id="MobiDB-lite"/>
    </source>
</evidence>
<proteinExistence type="predicted"/>
<reference evidence="6" key="1">
    <citation type="submission" date="2021-05" db="EMBL/GenBank/DDBJ databases">
        <authorList>
            <person name="Alioto T."/>
            <person name="Alioto T."/>
            <person name="Gomez Garrido J."/>
        </authorList>
    </citation>
    <scope>NUCLEOTIDE SEQUENCE</scope>
</reference>
<accession>A0A8D8CDV5</accession>
<dbReference type="GO" id="GO:0008270">
    <property type="term" value="F:zinc ion binding"/>
    <property type="evidence" value="ECO:0007669"/>
    <property type="project" value="UniProtKB-KW"/>
</dbReference>
<evidence type="ECO:0000256" key="3">
    <source>
        <dbReference type="ARBA" id="ARBA00022833"/>
    </source>
</evidence>
<feature type="region of interest" description="Disordered" evidence="4">
    <location>
        <begin position="1"/>
        <end position="46"/>
    </location>
</feature>
<evidence type="ECO:0000313" key="6">
    <source>
        <dbReference type="EMBL" id="CAG6491641.1"/>
    </source>
</evidence>
<dbReference type="Pfam" id="PF04500">
    <property type="entry name" value="FLYWCH"/>
    <property type="match status" value="1"/>
</dbReference>
<feature type="domain" description="FLYWCH-type" evidence="5">
    <location>
        <begin position="91"/>
        <end position="144"/>
    </location>
</feature>
<keyword evidence="2" id="KW-0863">Zinc-finger</keyword>
<keyword evidence="3" id="KW-0862">Zinc</keyword>
<evidence type="ECO:0000256" key="2">
    <source>
        <dbReference type="ARBA" id="ARBA00022771"/>
    </source>
</evidence>